<proteinExistence type="predicted"/>
<organism evidence="2 3">
    <name type="scientific">Talaromyces proteolyticus</name>
    <dbReference type="NCBI Taxonomy" id="1131652"/>
    <lineage>
        <taxon>Eukaryota</taxon>
        <taxon>Fungi</taxon>
        <taxon>Dikarya</taxon>
        <taxon>Ascomycota</taxon>
        <taxon>Pezizomycotina</taxon>
        <taxon>Eurotiomycetes</taxon>
        <taxon>Eurotiomycetidae</taxon>
        <taxon>Eurotiales</taxon>
        <taxon>Trichocomaceae</taxon>
        <taxon>Talaromyces</taxon>
        <taxon>Talaromyces sect. Bacilispori</taxon>
    </lineage>
</organism>
<evidence type="ECO:0000256" key="1">
    <source>
        <dbReference type="SAM" id="SignalP"/>
    </source>
</evidence>
<accession>A0AAD4KII2</accession>
<evidence type="ECO:0008006" key="4">
    <source>
        <dbReference type="Google" id="ProtNLM"/>
    </source>
</evidence>
<keyword evidence="3" id="KW-1185">Reference proteome</keyword>
<protein>
    <recommendedName>
        <fullName evidence="4">SMP-30/Gluconolactonase/LRE-like region domain-containing protein</fullName>
    </recommendedName>
</protein>
<reference evidence="2" key="1">
    <citation type="submission" date="2021-12" db="EMBL/GenBank/DDBJ databases">
        <title>Convergent genome expansion in fungi linked to evolution of root-endophyte symbiosis.</title>
        <authorList>
            <consortium name="DOE Joint Genome Institute"/>
            <person name="Ke Y.-H."/>
            <person name="Bonito G."/>
            <person name="Liao H.-L."/>
            <person name="Looney B."/>
            <person name="Rojas-Flechas A."/>
            <person name="Nash J."/>
            <person name="Hameed K."/>
            <person name="Schadt C."/>
            <person name="Martin F."/>
            <person name="Crous P.W."/>
            <person name="Miettinen O."/>
            <person name="Magnuson J.K."/>
            <person name="Labbe J."/>
            <person name="Jacobson D."/>
            <person name="Doktycz M.J."/>
            <person name="Veneault-Fourrey C."/>
            <person name="Kuo A."/>
            <person name="Mondo S."/>
            <person name="Calhoun S."/>
            <person name="Riley R."/>
            <person name="Ohm R."/>
            <person name="LaButti K."/>
            <person name="Andreopoulos B."/>
            <person name="Pangilinan J."/>
            <person name="Nolan M."/>
            <person name="Tritt A."/>
            <person name="Clum A."/>
            <person name="Lipzen A."/>
            <person name="Daum C."/>
            <person name="Barry K."/>
            <person name="Grigoriev I.V."/>
            <person name="Vilgalys R."/>
        </authorList>
    </citation>
    <scope>NUCLEOTIDE SEQUENCE</scope>
    <source>
        <strain evidence="2">PMI_201</strain>
    </source>
</reference>
<name>A0AAD4KII2_9EURO</name>
<sequence length="338" mass="36611">MKSFYLAFYVSATWISRVSSIPTPGEGGSVLKTIHQFPNYTWIENMAIRSNGQILANDLSSGQIYLVNPQEYQVAPPVIAQFPNGTAITGIAEIEEDVFYTQSVQGNAYEVKFVPNTTVIWEVDIRGYRKGGQASLRKVVEIPAANLPNGMTLLNKQDGTILIADSVLGVVWRVNVYTGAYEIVLDDSLLKPVPGSTFLFGVNGVHVVDDILYFSNTNQAILAKVPISRNGLPTGPIVTITKSVPAADDFTVDRSGNIWLAENVENTFVRVSTDGQVQTIVGGVNSTALIGPVATAFGRGRDDRDILYISTDGLTENSNGMILTSNGKIASIDTNCWR</sequence>
<dbReference type="Proteomes" id="UP001201262">
    <property type="component" value="Unassembled WGS sequence"/>
</dbReference>
<dbReference type="AlphaFoldDB" id="A0AAD4KII2"/>
<dbReference type="GeneID" id="70251761"/>
<dbReference type="InterPro" id="IPR052998">
    <property type="entry name" value="Hetero-Diels-Alderase-like"/>
</dbReference>
<comment type="caution">
    <text evidence="2">The sequence shown here is derived from an EMBL/GenBank/DDBJ whole genome shotgun (WGS) entry which is preliminary data.</text>
</comment>
<keyword evidence="1" id="KW-0732">Signal</keyword>
<dbReference type="InterPro" id="IPR011042">
    <property type="entry name" value="6-blade_b-propeller_TolB-like"/>
</dbReference>
<dbReference type="EMBL" id="JAJTJA010000011">
    <property type="protein sequence ID" value="KAH8692017.1"/>
    <property type="molecule type" value="Genomic_DNA"/>
</dbReference>
<dbReference type="RefSeq" id="XP_046068014.1">
    <property type="nucleotide sequence ID" value="XM_046221474.1"/>
</dbReference>
<dbReference type="SUPFAM" id="SSF63829">
    <property type="entry name" value="Calcium-dependent phosphotriesterase"/>
    <property type="match status" value="1"/>
</dbReference>
<evidence type="ECO:0000313" key="3">
    <source>
        <dbReference type="Proteomes" id="UP001201262"/>
    </source>
</evidence>
<gene>
    <name evidence="2" type="ORF">BGW36DRAFT_437822</name>
</gene>
<feature type="signal peptide" evidence="1">
    <location>
        <begin position="1"/>
        <end position="20"/>
    </location>
</feature>
<feature type="chain" id="PRO_5041953126" description="SMP-30/Gluconolactonase/LRE-like region domain-containing protein" evidence="1">
    <location>
        <begin position="21"/>
        <end position="338"/>
    </location>
</feature>
<evidence type="ECO:0000313" key="2">
    <source>
        <dbReference type="EMBL" id="KAH8692017.1"/>
    </source>
</evidence>
<dbReference type="PANTHER" id="PTHR42060">
    <property type="entry name" value="NHL REPEAT-CONTAINING PROTEIN-RELATED"/>
    <property type="match status" value="1"/>
</dbReference>
<dbReference type="PANTHER" id="PTHR42060:SF1">
    <property type="entry name" value="NHL REPEAT-CONTAINING PROTEIN"/>
    <property type="match status" value="1"/>
</dbReference>
<dbReference type="Gene3D" id="2.120.10.30">
    <property type="entry name" value="TolB, C-terminal domain"/>
    <property type="match status" value="1"/>
</dbReference>